<evidence type="ECO:0000313" key="3">
    <source>
        <dbReference type="Proteomes" id="UP000193928"/>
    </source>
</evidence>
<dbReference type="Proteomes" id="UP000193928">
    <property type="component" value="Unassembled WGS sequence"/>
</dbReference>
<gene>
    <name evidence="2" type="ORF">AWC08_06070</name>
</gene>
<keyword evidence="1" id="KW-0812">Transmembrane</keyword>
<keyword evidence="3" id="KW-1185">Reference proteome</keyword>
<dbReference type="RefSeq" id="WP_069435165.1">
    <property type="nucleotide sequence ID" value="NZ_JACKSU010000132.1"/>
</dbReference>
<keyword evidence="1" id="KW-0472">Membrane</keyword>
<protein>
    <submittedName>
        <fullName evidence="2">Uncharacterized protein</fullName>
    </submittedName>
</protein>
<accession>A0A1X1VLF2</accession>
<keyword evidence="1" id="KW-1133">Transmembrane helix</keyword>
<reference evidence="2 3" key="1">
    <citation type="submission" date="2016-01" db="EMBL/GenBank/DDBJ databases">
        <title>The new phylogeny of the genus Mycobacterium.</title>
        <authorList>
            <person name="Tarcisio F."/>
            <person name="Conor M."/>
            <person name="Antonella G."/>
            <person name="Elisabetta G."/>
            <person name="Giulia F.S."/>
            <person name="Sara T."/>
            <person name="Anna F."/>
            <person name="Clotilde B."/>
            <person name="Roberto B."/>
            <person name="Veronica D.S."/>
            <person name="Fabio R."/>
            <person name="Monica P."/>
            <person name="Olivier J."/>
            <person name="Enrico T."/>
            <person name="Nicola S."/>
        </authorList>
    </citation>
    <scope>NUCLEOTIDE SEQUENCE [LARGE SCALE GENOMIC DNA]</scope>
    <source>
        <strain evidence="2 3">DSM 44160</strain>
    </source>
</reference>
<dbReference type="EMBL" id="LQOY01000230">
    <property type="protein sequence ID" value="ORV69871.1"/>
    <property type="molecule type" value="Genomic_DNA"/>
</dbReference>
<dbReference type="AlphaFoldDB" id="A0A1X1VLF2"/>
<feature type="transmembrane region" description="Helical" evidence="1">
    <location>
        <begin position="6"/>
        <end position="25"/>
    </location>
</feature>
<sequence>MVDWSALVTGGSVAALITFGLNTWLTRPRADLRMALFGETLEVADQMYRAEKDGEAGRVRQHWDRRGVVRLTNFGDGTAHDVRVSGSDCRPRVWLADMGIAQLNTRIDDDGKTHQEPIPPIVGWPMWSDKLAALKPGESVDVIVMSSPDESRPKPVLEASWAGPLSNRRFSRRRTRRYDLATARAIEVGWPGKRDIAGD</sequence>
<organism evidence="2 3">
    <name type="scientific">Mycobacterium gordonae</name>
    <dbReference type="NCBI Taxonomy" id="1778"/>
    <lineage>
        <taxon>Bacteria</taxon>
        <taxon>Bacillati</taxon>
        <taxon>Actinomycetota</taxon>
        <taxon>Actinomycetes</taxon>
        <taxon>Mycobacteriales</taxon>
        <taxon>Mycobacteriaceae</taxon>
        <taxon>Mycobacterium</taxon>
    </lineage>
</organism>
<comment type="caution">
    <text evidence="2">The sequence shown here is derived from an EMBL/GenBank/DDBJ whole genome shotgun (WGS) entry which is preliminary data.</text>
</comment>
<proteinExistence type="predicted"/>
<name>A0A1X1VLF2_MYCGO</name>
<evidence type="ECO:0000313" key="2">
    <source>
        <dbReference type="EMBL" id="ORV69871.1"/>
    </source>
</evidence>
<evidence type="ECO:0000256" key="1">
    <source>
        <dbReference type="SAM" id="Phobius"/>
    </source>
</evidence>